<keyword evidence="1" id="KW-0472">Membrane</keyword>
<sequence>MQENNIWIFAIGFLAQLFFSARILYQWIASEKAGKVLSPPVFWILSIAGSYLLFIYGVLRNDFAIILGQFMAYYIYMWNLNMQGQWKRIAGIIKVVLILTPLVATGFMLRDLSGFANTFLHNKAVPLWLLLFGLAGQVTFALRFIYQFIYSAAHHQSVLPIGFWIISLLGSSMIIAYAIFRLDPVLILGQSFGFIAYTRNIMIGFKNKKNQYI</sequence>
<feature type="transmembrane region" description="Helical" evidence="1">
    <location>
        <begin position="186"/>
        <end position="205"/>
    </location>
</feature>
<dbReference type="GO" id="GO:0008915">
    <property type="term" value="F:lipid-A-disaccharide synthase activity"/>
    <property type="evidence" value="ECO:0007669"/>
    <property type="project" value="InterPro"/>
</dbReference>
<dbReference type="SMART" id="SM01259">
    <property type="entry name" value="LAB_N"/>
    <property type="match status" value="2"/>
</dbReference>
<dbReference type="Gene3D" id="1.20.1280.290">
    <property type="match status" value="2"/>
</dbReference>
<evidence type="ECO:0000259" key="2">
    <source>
        <dbReference type="SMART" id="SM01259"/>
    </source>
</evidence>
<evidence type="ECO:0000313" key="3">
    <source>
        <dbReference type="EMBL" id="KUK78483.1"/>
    </source>
</evidence>
<dbReference type="GO" id="GO:0009245">
    <property type="term" value="P:lipid A biosynthetic process"/>
    <property type="evidence" value="ECO:0007669"/>
    <property type="project" value="InterPro"/>
</dbReference>
<dbReference type="InterPro" id="IPR011499">
    <property type="entry name" value="Lipid_A_biosynth_N"/>
</dbReference>
<protein>
    <recommendedName>
        <fullName evidence="2">Lipid A biosynthesis N-terminal domain-containing protein</fullName>
    </recommendedName>
</protein>
<dbReference type="PATRIC" id="fig|294710.3.peg.501"/>
<feature type="domain" description="Lipid A biosynthesis N-terminal" evidence="2">
    <location>
        <begin position="132"/>
        <end position="203"/>
    </location>
</feature>
<dbReference type="EMBL" id="LGGN01000028">
    <property type="protein sequence ID" value="KUK78483.1"/>
    <property type="molecule type" value="Genomic_DNA"/>
</dbReference>
<organism evidence="3 4">
    <name type="scientific">Proteiniphilum acetatigenes</name>
    <dbReference type="NCBI Taxonomy" id="294710"/>
    <lineage>
        <taxon>Bacteria</taxon>
        <taxon>Pseudomonadati</taxon>
        <taxon>Bacteroidota</taxon>
        <taxon>Bacteroidia</taxon>
        <taxon>Bacteroidales</taxon>
        <taxon>Dysgonomonadaceae</taxon>
        <taxon>Proteiniphilum</taxon>
    </lineage>
</organism>
<feature type="transmembrane region" description="Helical" evidence="1">
    <location>
        <begin position="125"/>
        <end position="146"/>
    </location>
</feature>
<evidence type="ECO:0000256" key="1">
    <source>
        <dbReference type="SAM" id="Phobius"/>
    </source>
</evidence>
<accession>A0A101HKH6</accession>
<feature type="transmembrane region" description="Helical" evidence="1">
    <location>
        <begin position="92"/>
        <end position="109"/>
    </location>
</feature>
<gene>
    <name evidence="3" type="ORF">XD92_0276</name>
</gene>
<feature type="transmembrane region" description="Helical" evidence="1">
    <location>
        <begin position="158"/>
        <end position="180"/>
    </location>
</feature>
<feature type="transmembrane region" description="Helical" evidence="1">
    <location>
        <begin position="6"/>
        <end position="25"/>
    </location>
</feature>
<evidence type="ECO:0000313" key="4">
    <source>
        <dbReference type="Proteomes" id="UP000053860"/>
    </source>
</evidence>
<feature type="transmembrane region" description="Helical" evidence="1">
    <location>
        <begin position="63"/>
        <end position="80"/>
    </location>
</feature>
<dbReference type="Pfam" id="PF07578">
    <property type="entry name" value="LAB_N"/>
    <property type="match status" value="2"/>
</dbReference>
<feature type="domain" description="Lipid A biosynthesis N-terminal" evidence="2">
    <location>
        <begin position="11"/>
        <end position="82"/>
    </location>
</feature>
<proteinExistence type="predicted"/>
<dbReference type="AlphaFoldDB" id="A0A101HKH6"/>
<keyword evidence="1" id="KW-1133">Transmembrane helix</keyword>
<dbReference type="Proteomes" id="UP000053860">
    <property type="component" value="Unassembled WGS sequence"/>
</dbReference>
<keyword evidence="1" id="KW-0812">Transmembrane</keyword>
<comment type="caution">
    <text evidence="3">The sequence shown here is derived from an EMBL/GenBank/DDBJ whole genome shotgun (WGS) entry which is preliminary data.</text>
</comment>
<reference evidence="4" key="1">
    <citation type="journal article" date="2015" name="MBio">
        <title>Genome-Resolved Metagenomic Analysis Reveals Roles for Candidate Phyla and Other Microbial Community Members in Biogeochemical Transformations in Oil Reservoirs.</title>
        <authorList>
            <person name="Hu P."/>
            <person name="Tom L."/>
            <person name="Singh A."/>
            <person name="Thomas B.C."/>
            <person name="Baker B.J."/>
            <person name="Piceno Y.M."/>
            <person name="Andersen G.L."/>
            <person name="Banfield J.F."/>
        </authorList>
    </citation>
    <scope>NUCLEOTIDE SEQUENCE [LARGE SCALE GENOMIC DNA]</scope>
</reference>
<name>A0A101HKH6_9BACT</name>
<dbReference type="GO" id="GO:0016020">
    <property type="term" value="C:membrane"/>
    <property type="evidence" value="ECO:0007669"/>
    <property type="project" value="GOC"/>
</dbReference>
<feature type="transmembrane region" description="Helical" evidence="1">
    <location>
        <begin position="37"/>
        <end position="57"/>
    </location>
</feature>